<proteinExistence type="predicted"/>
<protein>
    <recommendedName>
        <fullName evidence="7">SAM-dependent methyltransferase</fullName>
    </recommendedName>
</protein>
<name>A0A2M7DQ63_9BACT</name>
<dbReference type="AlphaFoldDB" id="A0A2M7DQ63"/>
<feature type="transmembrane region" description="Helical" evidence="4">
    <location>
        <begin position="6"/>
        <end position="27"/>
    </location>
</feature>
<evidence type="ECO:0008006" key="7">
    <source>
        <dbReference type="Google" id="ProtNLM"/>
    </source>
</evidence>
<evidence type="ECO:0000256" key="1">
    <source>
        <dbReference type="ARBA" id="ARBA00022603"/>
    </source>
</evidence>
<evidence type="ECO:0000256" key="2">
    <source>
        <dbReference type="ARBA" id="ARBA00022679"/>
    </source>
</evidence>
<dbReference type="PANTHER" id="PTHR13610">
    <property type="entry name" value="METHYLTRANSFERASE DOMAIN-CONTAINING PROTEIN"/>
    <property type="match status" value="1"/>
</dbReference>
<dbReference type="InterPro" id="IPR026170">
    <property type="entry name" value="FAM173A/B"/>
</dbReference>
<dbReference type="EMBL" id="PETS01000026">
    <property type="protein sequence ID" value="PIV51923.1"/>
    <property type="molecule type" value="Genomic_DNA"/>
</dbReference>
<evidence type="ECO:0000256" key="3">
    <source>
        <dbReference type="ARBA" id="ARBA00022691"/>
    </source>
</evidence>
<gene>
    <name evidence="5" type="ORF">COS18_01450</name>
</gene>
<dbReference type="InterPro" id="IPR029063">
    <property type="entry name" value="SAM-dependent_MTases_sf"/>
</dbReference>
<keyword evidence="4" id="KW-0812">Transmembrane</keyword>
<keyword evidence="2" id="KW-0808">Transferase</keyword>
<dbReference type="Proteomes" id="UP000228896">
    <property type="component" value="Unassembled WGS sequence"/>
</dbReference>
<dbReference type="GO" id="GO:0016279">
    <property type="term" value="F:protein-lysine N-methyltransferase activity"/>
    <property type="evidence" value="ECO:0007669"/>
    <property type="project" value="InterPro"/>
</dbReference>
<organism evidence="5 6">
    <name type="scientific">Candidatus Falkowbacteria bacterium CG02_land_8_20_14_3_00_36_14</name>
    <dbReference type="NCBI Taxonomy" id="1974560"/>
    <lineage>
        <taxon>Bacteria</taxon>
        <taxon>Candidatus Falkowiibacteriota</taxon>
    </lineage>
</organism>
<dbReference type="PANTHER" id="PTHR13610:SF11">
    <property type="entry name" value="METHYLTRANSFERASE DOMAIN-CONTAINING PROTEIN"/>
    <property type="match status" value="1"/>
</dbReference>
<keyword evidence="4" id="KW-0472">Membrane</keyword>
<sequence>MIGIIIITIILISVAVLLTVNFFYIIFQGYAPFIITRDKILNIILNHISFKDSNIIYELGSGKAGFLRAIEKKYPQIKKLIGIEYFFLPYFLSRIQLSLIKSNIKILNKNIFNTNFAEADVIYCYLNNGMMGKLKEKFRKECKRGAQIISYQFPLPNLTPVKVVDIEDEGKDKVYFYKM</sequence>
<comment type="caution">
    <text evidence="5">The sequence shown here is derived from an EMBL/GenBank/DDBJ whole genome shotgun (WGS) entry which is preliminary data.</text>
</comment>
<evidence type="ECO:0000313" key="6">
    <source>
        <dbReference type="Proteomes" id="UP000228896"/>
    </source>
</evidence>
<dbReference type="GO" id="GO:0032259">
    <property type="term" value="P:methylation"/>
    <property type="evidence" value="ECO:0007669"/>
    <property type="project" value="UniProtKB-KW"/>
</dbReference>
<evidence type="ECO:0000313" key="5">
    <source>
        <dbReference type="EMBL" id="PIV51923.1"/>
    </source>
</evidence>
<accession>A0A2M7DQ63</accession>
<keyword evidence="4" id="KW-1133">Transmembrane helix</keyword>
<dbReference type="Gene3D" id="3.40.50.150">
    <property type="entry name" value="Vaccinia Virus protein VP39"/>
    <property type="match status" value="1"/>
</dbReference>
<dbReference type="SUPFAM" id="SSF53335">
    <property type="entry name" value="S-adenosyl-L-methionine-dependent methyltransferases"/>
    <property type="match status" value="1"/>
</dbReference>
<keyword evidence="3" id="KW-0949">S-adenosyl-L-methionine</keyword>
<evidence type="ECO:0000256" key="4">
    <source>
        <dbReference type="SAM" id="Phobius"/>
    </source>
</evidence>
<reference evidence="6" key="1">
    <citation type="submission" date="2017-09" db="EMBL/GenBank/DDBJ databases">
        <title>Depth-based differentiation of microbial function through sediment-hosted aquifers and enrichment of novel symbionts in the deep terrestrial subsurface.</title>
        <authorList>
            <person name="Probst A.J."/>
            <person name="Ladd B."/>
            <person name="Jarett J.K."/>
            <person name="Geller-Mcgrath D.E."/>
            <person name="Sieber C.M.K."/>
            <person name="Emerson J.B."/>
            <person name="Anantharaman K."/>
            <person name="Thomas B.C."/>
            <person name="Malmstrom R."/>
            <person name="Stieglmeier M."/>
            <person name="Klingl A."/>
            <person name="Woyke T."/>
            <person name="Ryan C.M."/>
            <person name="Banfield J.F."/>
        </authorList>
    </citation>
    <scope>NUCLEOTIDE SEQUENCE [LARGE SCALE GENOMIC DNA]</scope>
</reference>
<keyword evidence="1" id="KW-0489">Methyltransferase</keyword>